<keyword evidence="7" id="KW-0653">Protein transport</keyword>
<evidence type="ECO:0000313" key="9">
    <source>
        <dbReference type="EMBL" id="MBB4176018.1"/>
    </source>
</evidence>
<dbReference type="Gene3D" id="3.30.420.270">
    <property type="match status" value="1"/>
</dbReference>
<comment type="caution">
    <text evidence="9">The sequence shown here is derived from an EMBL/GenBank/DDBJ whole genome shotgun (WGS) entry which is preliminary data.</text>
</comment>
<evidence type="ECO:0000256" key="4">
    <source>
        <dbReference type="ARBA" id="ARBA00022692"/>
    </source>
</evidence>
<dbReference type="EMBL" id="JACIFU010000007">
    <property type="protein sequence ID" value="MBB4176018.1"/>
    <property type="molecule type" value="Genomic_DNA"/>
</dbReference>
<organism evidence="9 10">
    <name type="scientific">Sulfitobacter noctilucicola</name>
    <dbReference type="NCBI Taxonomy" id="1342301"/>
    <lineage>
        <taxon>Bacteria</taxon>
        <taxon>Pseudomonadati</taxon>
        <taxon>Pseudomonadota</taxon>
        <taxon>Alphaproteobacteria</taxon>
        <taxon>Rhodobacterales</taxon>
        <taxon>Roseobacteraceae</taxon>
        <taxon>Sulfitobacter</taxon>
    </lineage>
</organism>
<accession>A0A7W6Q5S1</accession>
<dbReference type="GO" id="GO:0005886">
    <property type="term" value="C:plasma membrane"/>
    <property type="evidence" value="ECO:0007669"/>
    <property type="project" value="UniProtKB-SubCell"/>
</dbReference>
<evidence type="ECO:0000256" key="8">
    <source>
        <dbReference type="SAM" id="Phobius"/>
    </source>
</evidence>
<evidence type="ECO:0000256" key="1">
    <source>
        <dbReference type="ARBA" id="ARBA00004162"/>
    </source>
</evidence>
<evidence type="ECO:0000256" key="3">
    <source>
        <dbReference type="ARBA" id="ARBA00022475"/>
    </source>
</evidence>
<reference evidence="9 10" key="1">
    <citation type="submission" date="2020-08" db="EMBL/GenBank/DDBJ databases">
        <title>Genomic Encyclopedia of Type Strains, Phase IV (KMG-IV): sequencing the most valuable type-strain genomes for metagenomic binning, comparative biology and taxonomic classification.</title>
        <authorList>
            <person name="Goeker M."/>
        </authorList>
    </citation>
    <scope>NUCLEOTIDE SEQUENCE [LARGE SCALE GENOMIC DNA]</scope>
    <source>
        <strain evidence="9 10">DSM 101015</strain>
    </source>
</reference>
<dbReference type="GO" id="GO:0015031">
    <property type="term" value="P:protein transport"/>
    <property type="evidence" value="ECO:0007669"/>
    <property type="project" value="UniProtKB-KW"/>
</dbReference>
<comment type="similarity">
    <text evidence="2 7">Belongs to the ExbD/TolR family.</text>
</comment>
<keyword evidence="4 7" id="KW-0812">Transmembrane</keyword>
<dbReference type="InterPro" id="IPR003400">
    <property type="entry name" value="ExbD"/>
</dbReference>
<dbReference type="RefSeq" id="WP_241461279.1">
    <property type="nucleotide sequence ID" value="NZ_JACIFU010000007.1"/>
</dbReference>
<evidence type="ECO:0000256" key="2">
    <source>
        <dbReference type="ARBA" id="ARBA00005811"/>
    </source>
</evidence>
<keyword evidence="6 8" id="KW-0472">Membrane</keyword>
<feature type="transmembrane region" description="Helical" evidence="8">
    <location>
        <begin position="17"/>
        <end position="37"/>
    </location>
</feature>
<dbReference type="Pfam" id="PF02472">
    <property type="entry name" value="ExbD"/>
    <property type="match status" value="1"/>
</dbReference>
<dbReference type="GO" id="GO:0022857">
    <property type="term" value="F:transmembrane transporter activity"/>
    <property type="evidence" value="ECO:0007669"/>
    <property type="project" value="InterPro"/>
</dbReference>
<dbReference type="Proteomes" id="UP000565745">
    <property type="component" value="Unassembled WGS sequence"/>
</dbReference>
<dbReference type="PANTHER" id="PTHR30558:SF3">
    <property type="entry name" value="BIOPOLYMER TRANSPORT PROTEIN EXBD-RELATED"/>
    <property type="match status" value="1"/>
</dbReference>
<keyword evidence="7" id="KW-0813">Transport</keyword>
<protein>
    <submittedName>
        <fullName evidence="9">Biopolymer transport protein ExbD</fullName>
    </submittedName>
</protein>
<proteinExistence type="inferred from homology"/>
<gene>
    <name evidence="9" type="ORF">GGR93_003826</name>
</gene>
<name>A0A7W6Q5S1_9RHOB</name>
<keyword evidence="3" id="KW-1003">Cell membrane</keyword>
<comment type="subcellular location">
    <subcellularLocation>
        <location evidence="1">Cell membrane</location>
        <topology evidence="1">Single-pass membrane protein</topology>
    </subcellularLocation>
    <subcellularLocation>
        <location evidence="7">Cell membrane</location>
        <topology evidence="7">Single-pass type II membrane protein</topology>
    </subcellularLocation>
</comment>
<evidence type="ECO:0000256" key="5">
    <source>
        <dbReference type="ARBA" id="ARBA00022989"/>
    </source>
</evidence>
<keyword evidence="10" id="KW-1185">Reference proteome</keyword>
<evidence type="ECO:0000256" key="7">
    <source>
        <dbReference type="RuleBase" id="RU003879"/>
    </source>
</evidence>
<evidence type="ECO:0000256" key="6">
    <source>
        <dbReference type="ARBA" id="ARBA00023136"/>
    </source>
</evidence>
<dbReference type="AlphaFoldDB" id="A0A7W6Q5S1"/>
<keyword evidence="5 8" id="KW-1133">Transmembrane helix</keyword>
<evidence type="ECO:0000313" key="10">
    <source>
        <dbReference type="Proteomes" id="UP000565745"/>
    </source>
</evidence>
<sequence length="144" mass="15260">MIQAAPLTLKRPRPPRALISLVAMIDVLLILLVFFMVTSTYLDLDMIPAVAPEAENAQKAAPQTSASTILIRIGADGVPVIRGQPVEVDDLTVLLKQAVADAPALSVMVLPTGVARMQALVSVMDIATTAGVTNLRVVRLEARP</sequence>
<dbReference type="PANTHER" id="PTHR30558">
    <property type="entry name" value="EXBD MEMBRANE COMPONENT OF PMF-DRIVEN MACROMOLECULE IMPORT SYSTEM"/>
    <property type="match status" value="1"/>
</dbReference>